<dbReference type="PANTHER" id="PTHR24242:SF415">
    <property type="entry name" value="OLFACTORY RECEPTOR"/>
    <property type="match status" value="1"/>
</dbReference>
<keyword evidence="11" id="KW-0325">Glycoprotein</keyword>
<evidence type="ECO:0000313" key="16">
    <source>
        <dbReference type="Proteomes" id="UP001652642"/>
    </source>
</evidence>
<keyword evidence="6 14" id="KW-1133">Transmembrane helix</keyword>
<evidence type="ECO:0000256" key="6">
    <source>
        <dbReference type="ARBA" id="ARBA00022989"/>
    </source>
</evidence>
<accession>A0A6J0VCW7</accession>
<dbReference type="Pfam" id="PF13853">
    <property type="entry name" value="7tm_4"/>
    <property type="match status" value="1"/>
</dbReference>
<dbReference type="PANTHER" id="PTHR24242">
    <property type="entry name" value="G-PROTEIN COUPLED RECEPTOR"/>
    <property type="match status" value="1"/>
</dbReference>
<dbReference type="GO" id="GO:0005886">
    <property type="term" value="C:plasma membrane"/>
    <property type="evidence" value="ECO:0007669"/>
    <property type="project" value="UniProtKB-SubCell"/>
</dbReference>
<proteinExistence type="inferred from homology"/>
<dbReference type="InParanoid" id="A0A6J0VCW7"/>
<keyword evidence="9" id="KW-1015">Disulfide bond</keyword>
<dbReference type="KEGG" id="pvt:110091057"/>
<sequence>MESANRSVVKMFVILAFPASPQLRMLAFTLILLTYILTITSNMVIISVIKANRKLQRPMYYFLGNFSFMEIWYTTSTVPKMLESFLGSGSPITVAGCIAQLYLFFALGSTECFLLATMAYDRFLAICHPLHYPALMNLQTTTWLVTGAWVGGFLAPLLPIVLISQLSFCGPKVIHHFFCDAGPLLRRSCDNALLSSTMVSVLASLVILSTCLLTMISYTFIISTILHIPSATGRRKAFSTCASHLAVVVIYYATVIFIYVRPISPSSSELDKVASFFYAVVTPLLNPMIYSLRNKEVKEALKMMVGNRQMFVKNTRTLSMDCL</sequence>
<keyword evidence="5 14" id="KW-0552">Olfaction</keyword>
<dbReference type="InterPro" id="IPR050939">
    <property type="entry name" value="Olfactory_GPCR1"/>
</dbReference>
<evidence type="ECO:0000313" key="17">
    <source>
        <dbReference type="RefSeq" id="XP_020670691.2"/>
    </source>
</evidence>
<evidence type="ECO:0000256" key="5">
    <source>
        <dbReference type="ARBA" id="ARBA00022725"/>
    </source>
</evidence>
<keyword evidence="4 13" id="KW-0812">Transmembrane</keyword>
<evidence type="ECO:0000256" key="13">
    <source>
        <dbReference type="RuleBase" id="RU000688"/>
    </source>
</evidence>
<keyword evidence="3 14" id="KW-0716">Sensory transduction</keyword>
<evidence type="ECO:0000256" key="7">
    <source>
        <dbReference type="ARBA" id="ARBA00023040"/>
    </source>
</evidence>
<evidence type="ECO:0000256" key="3">
    <source>
        <dbReference type="ARBA" id="ARBA00022606"/>
    </source>
</evidence>
<feature type="transmembrane region" description="Helical" evidence="14">
    <location>
        <begin position="25"/>
        <end position="48"/>
    </location>
</feature>
<feature type="transmembrane region" description="Helical" evidence="14">
    <location>
        <begin position="273"/>
        <end position="292"/>
    </location>
</feature>
<feature type="transmembrane region" description="Helical" evidence="14">
    <location>
        <begin position="60"/>
        <end position="78"/>
    </location>
</feature>
<evidence type="ECO:0000256" key="9">
    <source>
        <dbReference type="ARBA" id="ARBA00023157"/>
    </source>
</evidence>
<evidence type="ECO:0000256" key="11">
    <source>
        <dbReference type="ARBA" id="ARBA00023180"/>
    </source>
</evidence>
<keyword evidence="2 14" id="KW-1003">Cell membrane</keyword>
<evidence type="ECO:0000256" key="8">
    <source>
        <dbReference type="ARBA" id="ARBA00023136"/>
    </source>
</evidence>
<keyword evidence="12 13" id="KW-0807">Transducer</keyword>
<comment type="subcellular location">
    <subcellularLocation>
        <location evidence="1 14">Cell membrane</location>
        <topology evidence="1 14">Multi-pass membrane protein</topology>
    </subcellularLocation>
</comment>
<feature type="transmembrane region" description="Helical" evidence="14">
    <location>
        <begin position="201"/>
        <end position="226"/>
    </location>
</feature>
<feature type="domain" description="G-protein coupled receptors family 1 profile" evidence="15">
    <location>
        <begin position="41"/>
        <end position="290"/>
    </location>
</feature>
<dbReference type="OrthoDB" id="9444602at2759"/>
<dbReference type="CDD" id="cd13954">
    <property type="entry name" value="7tmA_OR"/>
    <property type="match status" value="1"/>
</dbReference>
<keyword evidence="10 13" id="KW-0675">Receptor</keyword>
<dbReference type="InterPro" id="IPR000276">
    <property type="entry name" value="GPCR_Rhodpsn"/>
</dbReference>
<organism evidence="16 17">
    <name type="scientific">Pogona vitticeps</name>
    <name type="common">central bearded dragon</name>
    <dbReference type="NCBI Taxonomy" id="103695"/>
    <lineage>
        <taxon>Eukaryota</taxon>
        <taxon>Metazoa</taxon>
        <taxon>Chordata</taxon>
        <taxon>Craniata</taxon>
        <taxon>Vertebrata</taxon>
        <taxon>Euteleostomi</taxon>
        <taxon>Lepidosauria</taxon>
        <taxon>Squamata</taxon>
        <taxon>Bifurcata</taxon>
        <taxon>Unidentata</taxon>
        <taxon>Episquamata</taxon>
        <taxon>Toxicofera</taxon>
        <taxon>Iguania</taxon>
        <taxon>Acrodonta</taxon>
        <taxon>Agamidae</taxon>
        <taxon>Amphibolurinae</taxon>
        <taxon>Pogona</taxon>
    </lineage>
</organism>
<evidence type="ECO:0000256" key="2">
    <source>
        <dbReference type="ARBA" id="ARBA00022475"/>
    </source>
</evidence>
<dbReference type="InterPro" id="IPR000725">
    <property type="entry name" value="Olfact_rcpt"/>
</dbReference>
<dbReference type="AlphaFoldDB" id="A0A6J0VCW7"/>
<protein>
    <recommendedName>
        <fullName evidence="14">Olfactory receptor</fullName>
    </recommendedName>
</protein>
<dbReference type="RefSeq" id="XP_020670691.2">
    <property type="nucleotide sequence ID" value="XM_020815032.2"/>
</dbReference>
<dbReference type="SUPFAM" id="SSF81321">
    <property type="entry name" value="Family A G protein-coupled receptor-like"/>
    <property type="match status" value="1"/>
</dbReference>
<dbReference type="PRINTS" id="PR00237">
    <property type="entry name" value="GPCRRHODOPSN"/>
</dbReference>
<keyword evidence="7 13" id="KW-0297">G-protein coupled receptor</keyword>
<evidence type="ECO:0000256" key="1">
    <source>
        <dbReference type="ARBA" id="ARBA00004651"/>
    </source>
</evidence>
<dbReference type="GeneID" id="110091057"/>
<evidence type="ECO:0000256" key="10">
    <source>
        <dbReference type="ARBA" id="ARBA00023170"/>
    </source>
</evidence>
<reference evidence="17" key="1">
    <citation type="submission" date="2025-08" db="UniProtKB">
        <authorList>
            <consortium name="RefSeq"/>
        </authorList>
    </citation>
    <scope>IDENTIFICATION</scope>
</reference>
<keyword evidence="8 14" id="KW-0472">Membrane</keyword>
<feature type="transmembrane region" description="Helical" evidence="14">
    <location>
        <begin position="141"/>
        <end position="163"/>
    </location>
</feature>
<gene>
    <name evidence="17" type="primary">LOC110091057</name>
</gene>
<evidence type="ECO:0000256" key="12">
    <source>
        <dbReference type="ARBA" id="ARBA00023224"/>
    </source>
</evidence>
<evidence type="ECO:0000259" key="15">
    <source>
        <dbReference type="PROSITE" id="PS50262"/>
    </source>
</evidence>
<dbReference type="PROSITE" id="PS50262">
    <property type="entry name" value="G_PROTEIN_RECEP_F1_2"/>
    <property type="match status" value="1"/>
</dbReference>
<evidence type="ECO:0000256" key="14">
    <source>
        <dbReference type="RuleBase" id="RU363047"/>
    </source>
</evidence>
<dbReference type="PRINTS" id="PR00245">
    <property type="entry name" value="OLFACTORYR"/>
</dbReference>
<dbReference type="GO" id="GO:0004930">
    <property type="term" value="F:G protein-coupled receptor activity"/>
    <property type="evidence" value="ECO:0007669"/>
    <property type="project" value="UniProtKB-KW"/>
</dbReference>
<dbReference type="InterPro" id="IPR017452">
    <property type="entry name" value="GPCR_Rhodpsn_7TM"/>
</dbReference>
<feature type="transmembrane region" description="Helical" evidence="14">
    <location>
        <begin position="238"/>
        <end position="261"/>
    </location>
</feature>
<dbReference type="PROSITE" id="PS00237">
    <property type="entry name" value="G_PROTEIN_RECEP_F1_1"/>
    <property type="match status" value="1"/>
</dbReference>
<feature type="transmembrane region" description="Helical" evidence="14">
    <location>
        <begin position="98"/>
        <end position="120"/>
    </location>
</feature>
<dbReference type="Proteomes" id="UP001652642">
    <property type="component" value="Chromosome 6"/>
</dbReference>
<dbReference type="Gene3D" id="1.20.1070.10">
    <property type="entry name" value="Rhodopsin 7-helix transmembrane proteins"/>
    <property type="match status" value="1"/>
</dbReference>
<comment type="similarity">
    <text evidence="13">Belongs to the G-protein coupled receptor 1 family.</text>
</comment>
<evidence type="ECO:0000256" key="4">
    <source>
        <dbReference type="ARBA" id="ARBA00022692"/>
    </source>
</evidence>
<dbReference type="GO" id="GO:0004984">
    <property type="term" value="F:olfactory receptor activity"/>
    <property type="evidence" value="ECO:0007669"/>
    <property type="project" value="InterPro"/>
</dbReference>
<keyword evidence="16" id="KW-1185">Reference proteome</keyword>
<name>A0A6J0VCW7_9SAUR</name>